<dbReference type="Pfam" id="PF11702">
    <property type="entry name" value="DUF3295"/>
    <property type="match status" value="1"/>
</dbReference>
<dbReference type="InterPro" id="IPR032640">
    <property type="entry name" value="AMPK1_CBM"/>
</dbReference>
<organism evidence="4 5">
    <name type="scientific">Ampelomyces quisqualis</name>
    <name type="common">Powdery mildew agent</name>
    <dbReference type="NCBI Taxonomy" id="50730"/>
    <lineage>
        <taxon>Eukaryota</taxon>
        <taxon>Fungi</taxon>
        <taxon>Dikarya</taxon>
        <taxon>Ascomycota</taxon>
        <taxon>Pezizomycotina</taxon>
        <taxon>Dothideomycetes</taxon>
        <taxon>Pleosporomycetidae</taxon>
        <taxon>Pleosporales</taxon>
        <taxon>Pleosporineae</taxon>
        <taxon>Phaeosphaeriaceae</taxon>
        <taxon>Ampelomyces</taxon>
    </lineage>
</organism>
<evidence type="ECO:0000259" key="3">
    <source>
        <dbReference type="SMART" id="SM00355"/>
    </source>
</evidence>
<dbReference type="PROSITE" id="PS50088">
    <property type="entry name" value="ANK_REPEAT"/>
    <property type="match status" value="2"/>
</dbReference>
<keyword evidence="5" id="KW-1185">Reference proteome</keyword>
<feature type="compositionally biased region" description="Polar residues" evidence="2">
    <location>
        <begin position="535"/>
        <end position="552"/>
    </location>
</feature>
<dbReference type="SMART" id="SM00248">
    <property type="entry name" value="ANK"/>
    <property type="match status" value="3"/>
</dbReference>
<dbReference type="EMBL" id="ML979139">
    <property type="protein sequence ID" value="KAF1912800.1"/>
    <property type="molecule type" value="Genomic_DNA"/>
</dbReference>
<dbReference type="InterPro" id="IPR014756">
    <property type="entry name" value="Ig_E-set"/>
</dbReference>
<evidence type="ECO:0000313" key="4">
    <source>
        <dbReference type="EMBL" id="KAF1912800.1"/>
    </source>
</evidence>
<sequence length="1234" mass="138125">MASRKTSIDEPSAGNSPEEKGLMMKVLSEPKPTITTTPNIHTTTTSRRNSRSMMLQSELASFLRQNLLSEQQQKNATSNTVAKRQQNAASPPFQNIGRSIERWQADTNTQKDDDIGVGPIGSLFDSIVELLGFILTSMRKRPSISRHYQSLESSSAALFFWGTDLDVSQGELDEALHDSLQLRDTCLLVLVSIGELITNSIVRLFSSKENEDEFFPSAAITTALCEARHILGQQHYPVHQSEQDEEVLFRALRAKINNLINLGPSLASPAEENFDDQEPRIVEHFDEHLPEQTFINGVSQRFPRAAPAMVTHLGQLNWKRYDHMLFLQRTASQPEVGMATIERAKTIFHDSALGSSAAAQSEAGLIATPDPSHSQSIYAPTVVSSRASASHKRLPSLPPQARSGMLFTCFICNRQVKYRRTKDWKKHIFDDVLAYACPFAECSIADAFFQDSGAMMDHLEECHALDVSLSEVVCPICLDYSSSDRDTLSLHLSRHMEEIALAILPSAVDSDNDSQSESDNDSADRSQSRIDKISAVQSESESETENFINSLDPSDRRLVAESDTDSIADQASWSKHHGQKMGKYTFSWEHAANDVFVTGTFDDWRKTIILERVEGVFKKTVELPKVQTQYKFVVDGNWTINDSAKKEDDGHGIINNVIQPEDIIDEPVGTLPRTVQSPNISGPYSNNAAYFPEDVAQHTGVKRRSHRSLTSPARSMPVNKIDRFGATRLARESEKGDLAALKAVYEQAPSELDQLDYAGISPLQKASLHGWTDVVRFLLSKGCNTICESSDGETPLMDAVENGHLAVVDLLLNVAKVDPHHTNRKGQRAIDVLDHEDDDSDAIEKLLMEAMKNTREFKKNERIDRPRTGRLLYNEYNVETLIEKARDGDVLSVGELINSNIKPNLASGVAAANGGHFDVLSILLASGLKADHDPAKHTHTPMKAAIAGGHLNIVQLLLEQDGFNPTRRNKNNRTYYEYAGERNTGSTWNEIQTLLKKAFDDYNNKSAFFPTTKSTMRRRLISGKEKASREGQRRPTSLGGSPTAAQHNQQSSEASADSIDTIPDKRASIKDTWQCTFCLQHVVPASWRRHEETQHYQKHRWTCLATDPRLTVNGSYGETSICAFCQLKDPSDEHLLDSHRILDCSKKTEAERTFSSPDHLRQHIKNFHKSSMLDIVRGRWRSNRNYEEDENGWACGFCMAKLSTWDERATHIAHHFKDGMTMASWRTDQPPSTR</sequence>
<dbReference type="InterPro" id="IPR013783">
    <property type="entry name" value="Ig-like_fold"/>
</dbReference>
<dbReference type="Pfam" id="PF24521">
    <property type="entry name" value="Ank_KRIT1"/>
    <property type="match status" value="1"/>
</dbReference>
<feature type="repeat" description="ANK" evidence="1">
    <location>
        <begin position="758"/>
        <end position="790"/>
    </location>
</feature>
<dbReference type="PANTHER" id="PTHR35391:SF7">
    <property type="entry name" value="C2H2-TYPE DOMAIN-CONTAINING PROTEIN"/>
    <property type="match status" value="1"/>
</dbReference>
<feature type="compositionally biased region" description="Low complexity" evidence="2">
    <location>
        <begin position="32"/>
        <end position="47"/>
    </location>
</feature>
<feature type="repeat" description="ANK" evidence="1">
    <location>
        <begin position="791"/>
        <end position="813"/>
    </location>
</feature>
<dbReference type="Gene3D" id="2.60.40.10">
    <property type="entry name" value="Immunoglobulins"/>
    <property type="match status" value="1"/>
</dbReference>
<dbReference type="InterPro" id="IPR056485">
    <property type="entry name" value="ARM_KRIT1"/>
</dbReference>
<feature type="region of interest" description="Disordered" evidence="2">
    <location>
        <begin position="1"/>
        <end position="23"/>
    </location>
</feature>
<evidence type="ECO:0000313" key="5">
    <source>
        <dbReference type="Proteomes" id="UP000800096"/>
    </source>
</evidence>
<dbReference type="InterPro" id="IPR021711">
    <property type="entry name" value="DUF3295"/>
</dbReference>
<feature type="region of interest" description="Disordered" evidence="2">
    <location>
        <begin position="32"/>
        <end position="51"/>
    </location>
</feature>
<dbReference type="Gene3D" id="1.25.40.20">
    <property type="entry name" value="Ankyrin repeat-containing domain"/>
    <property type="match status" value="2"/>
</dbReference>
<dbReference type="Proteomes" id="UP000800096">
    <property type="component" value="Unassembled WGS sequence"/>
</dbReference>
<dbReference type="InterPro" id="IPR013087">
    <property type="entry name" value="Znf_C2H2_type"/>
</dbReference>
<dbReference type="PROSITE" id="PS50297">
    <property type="entry name" value="ANK_REP_REGION"/>
    <property type="match status" value="2"/>
</dbReference>
<feature type="region of interest" description="Disordered" evidence="2">
    <location>
        <begin position="509"/>
        <end position="563"/>
    </location>
</feature>
<feature type="compositionally biased region" description="Acidic residues" evidence="2">
    <location>
        <begin position="510"/>
        <end position="521"/>
    </location>
</feature>
<dbReference type="PANTHER" id="PTHR35391">
    <property type="entry name" value="C2H2-TYPE DOMAIN-CONTAINING PROTEIN-RELATED"/>
    <property type="match status" value="1"/>
</dbReference>
<accession>A0A6A5QD66</accession>
<feature type="domain" description="C2H2-type" evidence="3">
    <location>
        <begin position="472"/>
        <end position="495"/>
    </location>
</feature>
<dbReference type="SUPFAM" id="SSF48403">
    <property type="entry name" value="Ankyrin repeat"/>
    <property type="match status" value="1"/>
</dbReference>
<dbReference type="SUPFAM" id="SSF81296">
    <property type="entry name" value="E set domains"/>
    <property type="match status" value="1"/>
</dbReference>
<feature type="domain" description="C2H2-type" evidence="3">
    <location>
        <begin position="1073"/>
        <end position="1095"/>
    </location>
</feature>
<evidence type="ECO:0000256" key="2">
    <source>
        <dbReference type="SAM" id="MobiDB-lite"/>
    </source>
</evidence>
<feature type="compositionally biased region" description="Basic and acidic residues" evidence="2">
    <location>
        <begin position="522"/>
        <end position="532"/>
    </location>
</feature>
<dbReference type="InterPro" id="IPR036770">
    <property type="entry name" value="Ankyrin_rpt-contain_sf"/>
</dbReference>
<keyword evidence="1" id="KW-0040">ANK repeat</keyword>
<reference evidence="4" key="1">
    <citation type="journal article" date="2020" name="Stud. Mycol.">
        <title>101 Dothideomycetes genomes: a test case for predicting lifestyles and emergence of pathogens.</title>
        <authorList>
            <person name="Haridas S."/>
            <person name="Albert R."/>
            <person name="Binder M."/>
            <person name="Bloem J."/>
            <person name="Labutti K."/>
            <person name="Salamov A."/>
            <person name="Andreopoulos B."/>
            <person name="Baker S."/>
            <person name="Barry K."/>
            <person name="Bills G."/>
            <person name="Bluhm B."/>
            <person name="Cannon C."/>
            <person name="Castanera R."/>
            <person name="Culley D."/>
            <person name="Daum C."/>
            <person name="Ezra D."/>
            <person name="Gonzalez J."/>
            <person name="Henrissat B."/>
            <person name="Kuo A."/>
            <person name="Liang C."/>
            <person name="Lipzen A."/>
            <person name="Lutzoni F."/>
            <person name="Magnuson J."/>
            <person name="Mondo S."/>
            <person name="Nolan M."/>
            <person name="Ohm R."/>
            <person name="Pangilinan J."/>
            <person name="Park H.-J."/>
            <person name="Ramirez L."/>
            <person name="Alfaro M."/>
            <person name="Sun H."/>
            <person name="Tritt A."/>
            <person name="Yoshinaga Y."/>
            <person name="Zwiers L.-H."/>
            <person name="Turgeon B."/>
            <person name="Goodwin S."/>
            <person name="Spatafora J."/>
            <person name="Crous P."/>
            <person name="Grigoriev I."/>
        </authorList>
    </citation>
    <scope>NUCLEOTIDE SEQUENCE</scope>
    <source>
        <strain evidence="4">HMLAC05119</strain>
    </source>
</reference>
<dbReference type="Pfam" id="PF12796">
    <property type="entry name" value="Ank_2"/>
    <property type="match status" value="1"/>
</dbReference>
<dbReference type="AlphaFoldDB" id="A0A6A5QD66"/>
<dbReference type="Pfam" id="PF16561">
    <property type="entry name" value="AMPK1_CBM"/>
    <property type="match status" value="1"/>
</dbReference>
<feature type="region of interest" description="Disordered" evidence="2">
    <location>
        <begin position="1022"/>
        <end position="1060"/>
    </location>
</feature>
<feature type="domain" description="C2H2-type" evidence="3">
    <location>
        <begin position="435"/>
        <end position="463"/>
    </location>
</feature>
<gene>
    <name evidence="4" type="ORF">BDU57DRAFT_589640</name>
</gene>
<feature type="compositionally biased region" description="Polar residues" evidence="2">
    <location>
        <begin position="1034"/>
        <end position="1055"/>
    </location>
</feature>
<feature type="compositionally biased region" description="Basic and acidic residues" evidence="2">
    <location>
        <begin position="1022"/>
        <end position="1033"/>
    </location>
</feature>
<feature type="domain" description="C2H2-type" evidence="3">
    <location>
        <begin position="1193"/>
        <end position="1215"/>
    </location>
</feature>
<dbReference type="InterPro" id="IPR002110">
    <property type="entry name" value="Ankyrin_rpt"/>
</dbReference>
<proteinExistence type="predicted"/>
<dbReference type="SMART" id="SM00355">
    <property type="entry name" value="ZnF_C2H2"/>
    <property type="match status" value="5"/>
</dbReference>
<name>A0A6A5QD66_AMPQU</name>
<evidence type="ECO:0000256" key="1">
    <source>
        <dbReference type="PROSITE-ProRule" id="PRU00023"/>
    </source>
</evidence>
<dbReference type="CDD" id="cd02859">
    <property type="entry name" value="E_set_AMPKbeta_like_N"/>
    <property type="match status" value="1"/>
</dbReference>
<feature type="domain" description="C2H2-type" evidence="3">
    <location>
        <begin position="1142"/>
        <end position="1168"/>
    </location>
</feature>
<dbReference type="OrthoDB" id="20872at2759"/>
<protein>
    <recommendedName>
        <fullName evidence="3">C2H2-type domain-containing protein</fullName>
    </recommendedName>
</protein>
<feature type="region of interest" description="Disordered" evidence="2">
    <location>
        <begin position="72"/>
        <end position="96"/>
    </location>
</feature>